<keyword evidence="3" id="KW-0433">Leucine-rich repeat</keyword>
<dbReference type="Pfam" id="PF13855">
    <property type="entry name" value="LRR_8"/>
    <property type="match status" value="5"/>
</dbReference>
<evidence type="ECO:0000313" key="15">
    <source>
        <dbReference type="EMBL" id="KAJ8315369.1"/>
    </source>
</evidence>
<dbReference type="Gene3D" id="3.40.50.10140">
    <property type="entry name" value="Toll/interleukin-1 receptor homology (TIR) domain"/>
    <property type="match status" value="1"/>
</dbReference>
<evidence type="ECO:0000256" key="5">
    <source>
        <dbReference type="ARBA" id="ARBA00022729"/>
    </source>
</evidence>
<evidence type="ECO:0000256" key="2">
    <source>
        <dbReference type="ARBA" id="ARBA00009634"/>
    </source>
</evidence>
<evidence type="ECO:0000256" key="12">
    <source>
        <dbReference type="SAM" id="Phobius"/>
    </source>
</evidence>
<dbReference type="PROSITE" id="PS50104">
    <property type="entry name" value="TIR"/>
    <property type="match status" value="1"/>
</dbReference>
<evidence type="ECO:0000256" key="10">
    <source>
        <dbReference type="ARBA" id="ARBA00023180"/>
    </source>
</evidence>
<feature type="transmembrane region" description="Helical" evidence="12">
    <location>
        <begin position="938"/>
        <end position="959"/>
    </location>
</feature>
<feature type="compositionally biased region" description="Polar residues" evidence="11">
    <location>
        <begin position="1174"/>
        <end position="1205"/>
    </location>
</feature>
<evidence type="ECO:0000259" key="14">
    <source>
        <dbReference type="PROSITE" id="PS50104"/>
    </source>
</evidence>
<dbReference type="SMART" id="SM00365">
    <property type="entry name" value="LRR_SD22"/>
    <property type="match status" value="8"/>
</dbReference>
<sequence>MTKTTLCWILLLLATMGIQGSDKLTSYPCPKECDCYVRNTGELIVDVFCHLTLPLDPKNNFSIIKTDIKSILYLSCDSFFDASLADDMFSNLKTFVGINFRDCRFRNIPHRVFSGMTSLEIMVINNAFSPQIHPNAFDYIPNLTQLSIVNSGIISVPKLCSMKKLKFLNLTNNIIQDIHDSGIFCENKTGLQNLTFFSLNKNRLTGVDVDIGKYVPNLFRYEVSENRITSLTKRALQNMPELEYFDATANEISSIDDEVFRYNTKLKILGIGLNPLKTLPVGIFHSVTDLKLLSLNSAKLNDSVWMELLYFSKAVEIQLDNNNFTTLNKLVISKWSKIAYLDFSNNQIRKLKENMFYNQYNLQTLLLVGNRINRIERLSFNGLLNVTRLELQYNHIIDIHNDSFHFLPSLTGLNISYNQLTEMPTLRDLTQLIWLDLRSNFIRQIPPNTFEGLHKLAGLNMMWNDLRNISRFVLKPLRSLTTLNLAHNKIEVIEENALSGLYELAWLRLQYNKMTDISRLFIDVSKTLISLDLSHNKIRGSIHPNTFPNTLQYLDLSNNEITGVAMYTFYKFESLRSVNLKNNLITTLSQPSLYVSRNNVPTPFVYISGNRFNCDCKLKWLREKMDESRPSRDSAIIPDLDVILCVDGFRTKNTFLYKVDPNNLLCEYTDECPPPCQCCEFHCHCRYMCPDMCSCYRTMSFSPPSYVICTKTNITNIPFNLPSIASHVYLDGNNFTVLTKHIFLHLSRRTKYLYLNKSHIETIENRTFIGLKALHSLFLNNNGLTDLTHGMFVGLDNLIELNLERNFITDIDSIIFTEMPKLERLYLRDNLLVIVPDSFFYFASFLYDMTLSGNRWSCNCSFLSTLFQETFEIAGNVSDIKDLQCARQTPNYTVFYNLRDLNIQKHCPNISSVYFNHTVERNITFQSVQKMKSKDNSIIYICAIISVCVIFFIFSVAFWKRDLIQLVLFTKFGCRLMEEDDDFNKIYDAFISYSSFDENFVVHQLVPKLESPGHGFKLCVHYRDFPVGAPIADTIISSIESSRRTIIVLSNNFLKSEWCEYEFQAAHHHAIRNKNCKLIVILRHEIDKTNLDPQLRYYLKTRTYLKYGDPWFWDKLLYAMPDIRSTPEDHLLEQQQQHHHYDVTPDSLRSSTPELVNTVCGSLPDDEGYETPMSRPTSELNTMTKDSMSDGKLSSHSSNIYEEIA</sequence>
<name>A0ABQ9FDG8_TEGGR</name>
<dbReference type="SMART" id="SM00369">
    <property type="entry name" value="LRR_TYP"/>
    <property type="match status" value="20"/>
</dbReference>
<feature type="region of interest" description="Disordered" evidence="11">
    <location>
        <begin position="1161"/>
        <end position="1205"/>
    </location>
</feature>
<evidence type="ECO:0000256" key="7">
    <source>
        <dbReference type="ARBA" id="ARBA00022989"/>
    </source>
</evidence>
<dbReference type="SUPFAM" id="SSF52047">
    <property type="entry name" value="RNI-like"/>
    <property type="match status" value="1"/>
</dbReference>
<evidence type="ECO:0000256" key="13">
    <source>
        <dbReference type="SAM" id="SignalP"/>
    </source>
</evidence>
<accession>A0ABQ9FDG8</accession>
<dbReference type="InterPro" id="IPR032675">
    <property type="entry name" value="LRR_dom_sf"/>
</dbReference>
<evidence type="ECO:0000256" key="6">
    <source>
        <dbReference type="ARBA" id="ARBA00022737"/>
    </source>
</evidence>
<comment type="similarity">
    <text evidence="2">Belongs to the Toll-like receptor family.</text>
</comment>
<gene>
    <name evidence="15" type="ORF">KUTeg_007519</name>
</gene>
<keyword evidence="16" id="KW-1185">Reference proteome</keyword>
<dbReference type="SMART" id="SM00364">
    <property type="entry name" value="LRR_BAC"/>
    <property type="match status" value="5"/>
</dbReference>
<keyword evidence="9" id="KW-0675">Receptor</keyword>
<evidence type="ECO:0000256" key="8">
    <source>
        <dbReference type="ARBA" id="ARBA00023136"/>
    </source>
</evidence>
<comment type="subcellular location">
    <subcellularLocation>
        <location evidence="1">Membrane</location>
        <topology evidence="1">Single-pass membrane protein</topology>
    </subcellularLocation>
</comment>
<keyword evidence="6" id="KW-0677">Repeat</keyword>
<dbReference type="Proteomes" id="UP001217089">
    <property type="component" value="Unassembled WGS sequence"/>
</dbReference>
<dbReference type="Pfam" id="PF01582">
    <property type="entry name" value="TIR"/>
    <property type="match status" value="1"/>
</dbReference>
<dbReference type="InterPro" id="IPR001611">
    <property type="entry name" value="Leu-rich_rpt"/>
</dbReference>
<proteinExistence type="inferred from homology"/>
<dbReference type="Gene3D" id="3.80.10.10">
    <property type="entry name" value="Ribonuclease Inhibitor"/>
    <property type="match status" value="7"/>
</dbReference>
<evidence type="ECO:0000256" key="3">
    <source>
        <dbReference type="ARBA" id="ARBA00022614"/>
    </source>
</evidence>
<feature type="domain" description="TIR" evidence="14">
    <location>
        <begin position="985"/>
        <end position="1120"/>
    </location>
</feature>
<dbReference type="PROSITE" id="PS51450">
    <property type="entry name" value="LRR"/>
    <property type="match status" value="6"/>
</dbReference>
<keyword evidence="8 12" id="KW-0472">Membrane</keyword>
<evidence type="ECO:0000256" key="11">
    <source>
        <dbReference type="SAM" id="MobiDB-lite"/>
    </source>
</evidence>
<feature type="chain" id="PRO_5045362516" description="TIR domain-containing protein" evidence="13">
    <location>
        <begin position="21"/>
        <end position="1205"/>
    </location>
</feature>
<evidence type="ECO:0000256" key="4">
    <source>
        <dbReference type="ARBA" id="ARBA00022692"/>
    </source>
</evidence>
<protein>
    <recommendedName>
        <fullName evidence="14">TIR domain-containing protein</fullName>
    </recommendedName>
</protein>
<evidence type="ECO:0000256" key="1">
    <source>
        <dbReference type="ARBA" id="ARBA00004167"/>
    </source>
</evidence>
<dbReference type="InterPro" id="IPR003591">
    <property type="entry name" value="Leu-rich_rpt_typical-subtyp"/>
</dbReference>
<dbReference type="EMBL" id="JARBDR010000337">
    <property type="protein sequence ID" value="KAJ8315369.1"/>
    <property type="molecule type" value="Genomic_DNA"/>
</dbReference>
<dbReference type="SUPFAM" id="SSF52200">
    <property type="entry name" value="Toll/Interleukin receptor TIR domain"/>
    <property type="match status" value="1"/>
</dbReference>
<keyword evidence="10" id="KW-0325">Glycoprotein</keyword>
<dbReference type="InterPro" id="IPR035897">
    <property type="entry name" value="Toll_tir_struct_dom_sf"/>
</dbReference>
<feature type="signal peptide" evidence="13">
    <location>
        <begin position="1"/>
        <end position="20"/>
    </location>
</feature>
<keyword evidence="4 12" id="KW-0812">Transmembrane</keyword>
<dbReference type="SUPFAM" id="SSF52058">
    <property type="entry name" value="L domain-like"/>
    <property type="match status" value="2"/>
</dbReference>
<dbReference type="PANTHER" id="PTHR24365">
    <property type="entry name" value="TOLL-LIKE RECEPTOR"/>
    <property type="match status" value="1"/>
</dbReference>
<keyword evidence="7 12" id="KW-1133">Transmembrane helix</keyword>
<reference evidence="15 16" key="1">
    <citation type="submission" date="2022-12" db="EMBL/GenBank/DDBJ databases">
        <title>Chromosome-level genome of Tegillarca granosa.</title>
        <authorList>
            <person name="Kim J."/>
        </authorList>
    </citation>
    <scope>NUCLEOTIDE SEQUENCE [LARGE SCALE GENOMIC DNA]</scope>
    <source>
        <strain evidence="15">Teg-2019</strain>
        <tissue evidence="15">Adductor muscle</tissue>
    </source>
</reference>
<comment type="caution">
    <text evidence="15">The sequence shown here is derived from an EMBL/GenBank/DDBJ whole genome shotgun (WGS) entry which is preliminary data.</text>
</comment>
<keyword evidence="5 13" id="KW-0732">Signal</keyword>
<organism evidence="15 16">
    <name type="scientific">Tegillarca granosa</name>
    <name type="common">Malaysian cockle</name>
    <name type="synonym">Anadara granosa</name>
    <dbReference type="NCBI Taxonomy" id="220873"/>
    <lineage>
        <taxon>Eukaryota</taxon>
        <taxon>Metazoa</taxon>
        <taxon>Spiralia</taxon>
        <taxon>Lophotrochozoa</taxon>
        <taxon>Mollusca</taxon>
        <taxon>Bivalvia</taxon>
        <taxon>Autobranchia</taxon>
        <taxon>Pteriomorphia</taxon>
        <taxon>Arcoida</taxon>
        <taxon>Arcoidea</taxon>
        <taxon>Arcidae</taxon>
        <taxon>Tegillarca</taxon>
    </lineage>
</organism>
<dbReference type="SMART" id="SM00255">
    <property type="entry name" value="TIR"/>
    <property type="match status" value="1"/>
</dbReference>
<evidence type="ECO:0000256" key="9">
    <source>
        <dbReference type="ARBA" id="ARBA00023170"/>
    </source>
</evidence>
<dbReference type="InterPro" id="IPR000157">
    <property type="entry name" value="TIR_dom"/>
</dbReference>
<dbReference type="PRINTS" id="PR01537">
    <property type="entry name" value="INTRLKN1R1F"/>
</dbReference>
<evidence type="ECO:0000313" key="16">
    <source>
        <dbReference type="Proteomes" id="UP001217089"/>
    </source>
</evidence>
<dbReference type="Pfam" id="PF00560">
    <property type="entry name" value="LRR_1"/>
    <property type="match status" value="1"/>
</dbReference>
<dbReference type="PANTHER" id="PTHR24365:SF541">
    <property type="entry name" value="PROTEIN TOLL-RELATED"/>
    <property type="match status" value="1"/>
</dbReference>